<accession>I3Y0M5</accession>
<dbReference type="Proteomes" id="UP000006176">
    <property type="component" value="Chromosome"/>
</dbReference>
<protein>
    <recommendedName>
        <fullName evidence="3">Formylmethanofuran dehydrogenase subunit E domain-containing protein</fullName>
    </recommendedName>
</protein>
<name>I3Y0M5_SULBS</name>
<reference evidence="1 2" key="1">
    <citation type="submission" date="2012-06" db="EMBL/GenBank/DDBJ databases">
        <title>Complete sequence of Sulfurospirillum barnesii SES-3.</title>
        <authorList>
            <consortium name="US DOE Joint Genome Institute"/>
            <person name="Lucas S."/>
            <person name="Han J."/>
            <person name="Lapidus A."/>
            <person name="Cheng J.-F."/>
            <person name="Goodwin L."/>
            <person name="Pitluck S."/>
            <person name="Peters L."/>
            <person name="Ovchinnikova G."/>
            <person name="Lu M."/>
            <person name="Detter J.C."/>
            <person name="Han C."/>
            <person name="Tapia R."/>
            <person name="Land M."/>
            <person name="Hauser L."/>
            <person name="Kyrpides N."/>
            <person name="Ivanova N."/>
            <person name="Pagani I."/>
            <person name="Stolz J."/>
            <person name="Arkin A."/>
            <person name="Dehal P."/>
            <person name="Oremland R."/>
            <person name="Saltikov C."/>
            <person name="Basu P."/>
            <person name="Hollibaugh J."/>
            <person name="Newman D."/>
            <person name="Stolyar S."/>
            <person name="Hazen T."/>
            <person name="Woyke T."/>
        </authorList>
    </citation>
    <scope>NUCLEOTIDE SEQUENCE [LARGE SCALE GENOMIC DNA]</scope>
    <source>
        <strain evidence="2">ATCC 700032 / DSM 10660 / SES-3</strain>
    </source>
</reference>
<dbReference type="OrthoDB" id="259311at2"/>
<sequence>MKYPAFFNTVEAITMYDPLSEVLGAFEEGKICFSYTDVVKSAGHSCPSIAGAYLMVREGLKRLYPDTLPLRGGIEVFFKEALEEGVTGVVANVFSLITGATDVWGFKGINGHFSRTGLMHFNADIALHVKLRRTDTTAEINVAYQPSCIPPDSRMDTLMPQYFTGVPTVEEKRLFAHLWQERVAKILENFDKVILLH</sequence>
<evidence type="ECO:0008006" key="3">
    <source>
        <dbReference type="Google" id="ProtNLM"/>
    </source>
</evidence>
<evidence type="ECO:0000313" key="2">
    <source>
        <dbReference type="Proteomes" id="UP000006176"/>
    </source>
</evidence>
<gene>
    <name evidence="1" type="ordered locus">Sulba_2482</name>
</gene>
<dbReference type="KEGG" id="sba:Sulba_2482"/>
<dbReference type="eggNOG" id="COG2191">
    <property type="taxonomic scope" value="Bacteria"/>
</dbReference>
<proteinExistence type="predicted"/>
<dbReference type="HOGENOM" id="CLU_1253797_0_0_7"/>
<organism evidence="1 2">
    <name type="scientific">Sulfurospirillum barnesii (strain ATCC 700032 / DSM 10660 / SES-3)</name>
    <dbReference type="NCBI Taxonomy" id="760154"/>
    <lineage>
        <taxon>Bacteria</taxon>
        <taxon>Pseudomonadati</taxon>
        <taxon>Campylobacterota</taxon>
        <taxon>Epsilonproteobacteria</taxon>
        <taxon>Campylobacterales</taxon>
        <taxon>Sulfurospirillaceae</taxon>
        <taxon>Sulfurospirillum</taxon>
    </lineage>
</organism>
<keyword evidence="2" id="KW-1185">Reference proteome</keyword>
<dbReference type="RefSeq" id="WP_014770612.1">
    <property type="nucleotide sequence ID" value="NC_018002.1"/>
</dbReference>
<evidence type="ECO:0000313" key="1">
    <source>
        <dbReference type="EMBL" id="AFL69749.1"/>
    </source>
</evidence>
<dbReference type="EMBL" id="CP003333">
    <property type="protein sequence ID" value="AFL69749.1"/>
    <property type="molecule type" value="Genomic_DNA"/>
</dbReference>
<dbReference type="PATRIC" id="fig|760154.4.peg.2481"/>
<dbReference type="AlphaFoldDB" id="I3Y0M5"/>
<dbReference type="STRING" id="760154.Sulba_2482"/>